<protein>
    <submittedName>
        <fullName evidence="1">Uncharacterized protein</fullName>
    </submittedName>
</protein>
<dbReference type="RefSeq" id="WP_290214023.1">
    <property type="nucleotide sequence ID" value="NZ_JASDCQ010000001.1"/>
</dbReference>
<accession>A0ABT7ZEW1</accession>
<name>A0ABT7ZEW1_9BACL</name>
<gene>
    <name evidence="1" type="ORF">QMA01_00155</name>
</gene>
<evidence type="ECO:0000313" key="2">
    <source>
        <dbReference type="Proteomes" id="UP001225873"/>
    </source>
</evidence>
<comment type="caution">
    <text evidence="1">The sequence shown here is derived from an EMBL/GenBank/DDBJ whole genome shotgun (WGS) entry which is preliminary data.</text>
</comment>
<dbReference type="EMBL" id="JASDCQ010000001">
    <property type="protein sequence ID" value="MDN3425684.1"/>
    <property type="molecule type" value="Genomic_DNA"/>
</dbReference>
<reference evidence="1 2" key="1">
    <citation type="submission" date="2023-03" db="EMBL/GenBank/DDBJ databases">
        <authorList>
            <person name="Uniacke-Lowe S."/>
            <person name="Ross P."/>
            <person name="Hill C."/>
        </authorList>
    </citation>
    <scope>NUCLEOTIDE SEQUENCE [LARGE SCALE GENOMIC DNA]</scope>
    <source>
        <strain evidence="1 2">APC 4016</strain>
    </source>
</reference>
<proteinExistence type="predicted"/>
<evidence type="ECO:0000313" key="1">
    <source>
        <dbReference type="EMBL" id="MDN3425684.1"/>
    </source>
</evidence>
<keyword evidence="2" id="KW-1185">Reference proteome</keyword>
<sequence>MNQLNLLTILLAHRLRKSAKELCKRKCRKAQKEEKMILSVILGVAVDTPVWIAELQRNKANHIVVIDYDYLGEPQQRENILYLSPIDAKNYMKQFDSVEFFTSFYSFPSIGNRAPVLKKIQFIHGICRPESPKPDAAGS</sequence>
<dbReference type="Proteomes" id="UP001225873">
    <property type="component" value="Unassembled WGS sequence"/>
</dbReference>
<organism evidence="1 2">
    <name type="scientific">Planococcus notacanthi</name>
    <dbReference type="NCBI Taxonomy" id="3035188"/>
    <lineage>
        <taxon>Bacteria</taxon>
        <taxon>Bacillati</taxon>
        <taxon>Bacillota</taxon>
        <taxon>Bacilli</taxon>
        <taxon>Bacillales</taxon>
        <taxon>Caryophanaceae</taxon>
        <taxon>Planococcus</taxon>
    </lineage>
</organism>